<dbReference type="Gene3D" id="2.40.50.140">
    <property type="entry name" value="Nucleic acid-binding proteins"/>
    <property type="match status" value="1"/>
</dbReference>
<dbReference type="SUPFAM" id="SSF50249">
    <property type="entry name" value="Nucleic acid-binding proteins"/>
    <property type="match status" value="1"/>
</dbReference>
<dbReference type="InterPro" id="IPR012337">
    <property type="entry name" value="RNaseH-like_sf"/>
</dbReference>
<dbReference type="InterPro" id="IPR023323">
    <property type="entry name" value="Tex-like_dom_sf"/>
</dbReference>
<dbReference type="InterPro" id="IPR041692">
    <property type="entry name" value="HHH_9"/>
</dbReference>
<organism evidence="3 4">
    <name type="scientific">Pontiella sulfatireligans</name>
    <dbReference type="NCBI Taxonomy" id="2750658"/>
    <lineage>
        <taxon>Bacteria</taxon>
        <taxon>Pseudomonadati</taxon>
        <taxon>Kiritimatiellota</taxon>
        <taxon>Kiritimatiellia</taxon>
        <taxon>Kiritimatiellales</taxon>
        <taxon>Pontiellaceae</taxon>
        <taxon>Pontiella</taxon>
    </lineage>
</organism>
<keyword evidence="3" id="KW-0689">Ribosomal protein</keyword>
<dbReference type="Gene3D" id="1.10.10.650">
    <property type="entry name" value="RuvA domain 2-like"/>
    <property type="match status" value="1"/>
</dbReference>
<dbReference type="RefSeq" id="WP_136061472.1">
    <property type="nucleotide sequence ID" value="NZ_CAAHFH010000001.1"/>
</dbReference>
<dbReference type="Pfam" id="PF00575">
    <property type="entry name" value="S1"/>
    <property type="match status" value="1"/>
</dbReference>
<evidence type="ECO:0000313" key="3">
    <source>
        <dbReference type="EMBL" id="VGO20023.1"/>
    </source>
</evidence>
<dbReference type="InterPro" id="IPR055179">
    <property type="entry name" value="Tex-like_central_region"/>
</dbReference>
<evidence type="ECO:0000256" key="1">
    <source>
        <dbReference type="SAM" id="MobiDB-lite"/>
    </source>
</evidence>
<dbReference type="FunFam" id="2.40.50.140:FF:000051">
    <property type="entry name" value="RNA-binding transcriptional accessory protein"/>
    <property type="match status" value="1"/>
</dbReference>
<feature type="domain" description="S1 motif" evidence="2">
    <location>
        <begin position="649"/>
        <end position="718"/>
    </location>
</feature>
<dbReference type="SUPFAM" id="SSF47781">
    <property type="entry name" value="RuvA domain 2-like"/>
    <property type="match status" value="2"/>
</dbReference>
<accession>A0A6C2UJG7</accession>
<dbReference type="GO" id="GO:0006139">
    <property type="term" value="P:nucleobase-containing compound metabolic process"/>
    <property type="evidence" value="ECO:0007669"/>
    <property type="project" value="InterPro"/>
</dbReference>
<dbReference type="InterPro" id="IPR044146">
    <property type="entry name" value="S1_Tex"/>
</dbReference>
<dbReference type="InterPro" id="IPR032639">
    <property type="entry name" value="Tex_YqgF"/>
</dbReference>
<dbReference type="SUPFAM" id="SSF53098">
    <property type="entry name" value="Ribonuclease H-like"/>
    <property type="match status" value="1"/>
</dbReference>
<evidence type="ECO:0000313" key="4">
    <source>
        <dbReference type="Proteomes" id="UP000346198"/>
    </source>
</evidence>
<keyword evidence="4" id="KW-1185">Reference proteome</keyword>
<dbReference type="GO" id="GO:0003735">
    <property type="term" value="F:structural constituent of ribosome"/>
    <property type="evidence" value="ECO:0007669"/>
    <property type="project" value="TreeGrafter"/>
</dbReference>
<gene>
    <name evidence="3" type="primary">rpsA_1</name>
    <name evidence="3" type="ORF">SCARR_02083</name>
</gene>
<dbReference type="InterPro" id="IPR023319">
    <property type="entry name" value="Tex-like_HTH_dom_sf"/>
</dbReference>
<protein>
    <submittedName>
        <fullName evidence="3">30S ribosomal protein S1</fullName>
    </submittedName>
</protein>
<dbReference type="GO" id="GO:0005840">
    <property type="term" value="C:ribosome"/>
    <property type="evidence" value="ECO:0007669"/>
    <property type="project" value="UniProtKB-KW"/>
</dbReference>
<sequence>MLETPFFDPVPFASKDLNISARQVTAVAKLFAEGNTVPFIARYRKEAHGNLDEVQITDIQEKLTYYNTLEARRVTILNSIEEQGKLTDDLRLKIEECQSKTTLEDLYLPYKPKRRTRAMIAKEKGLEPLAELILTQAATGDAETEAAKFINEEKEVASAEEALAGARDIIAEQVAEKAEVRALIREAYFKTGAITSVPAIASKADEDSKYKDYFDFSQPIGDIPSHRYLAIRRGETEGELRRKLVIDADPQIERMKEICETNPASPFYPEMEKAMHDAYKRLLTTSVEIDVSVEMKMKADRSAVEVFAKNLRSLLLAAPYGEKPIIGIDPGLRTGCKCVAVDATGKYLDTITIYLAQSDAKTRQANIDLSSFIEKHQPQAIAVGNGTAGRETEAFAKALLKDMQVSNISVVSVSEAGASVYSASPVAREEFPDLDLTIRGAISIARRLQDPLAELVKVDPKSIGVGQYQHDVYQQLLKDKLDEVVVSCVNHVGVELNTASAPLLSRVAGIGDSLAKKIVEYRNEHGAFKSRKEVLDVAGLGPRAFEQAAGFLRIHGGTQPLDASAVHPERYKLVEQIAADLGEPLEKLVGNVDVVSQVKLSTYISDDVGELTLKDIIDELKKPGRDPREQFEAVGFREDVMTMKDLKEGMELKGIVTNVTAFGAFIDVGVHQDGLVHISQLSDNYVKDPADVVQAGDRIAVRVLEIDLKRKRISLTAKKKQTAKAPNKQPQGQRRPNKPQAPQRDNRPPKPKGFSNNPFEGL</sequence>
<dbReference type="FunFam" id="3.30.420.140:FF:000001">
    <property type="entry name" value="RNA-binding transcriptional accessory protein"/>
    <property type="match status" value="1"/>
</dbReference>
<dbReference type="Gene3D" id="1.10.150.310">
    <property type="entry name" value="Tex RuvX-like domain-like"/>
    <property type="match status" value="1"/>
</dbReference>
<dbReference type="PANTHER" id="PTHR10724:SF10">
    <property type="entry name" value="S1 RNA-BINDING DOMAIN-CONTAINING PROTEIN 1"/>
    <property type="match status" value="1"/>
</dbReference>
<dbReference type="Pfam" id="PF12836">
    <property type="entry name" value="HHH_3"/>
    <property type="match status" value="1"/>
</dbReference>
<feature type="region of interest" description="Disordered" evidence="1">
    <location>
        <begin position="715"/>
        <end position="762"/>
    </location>
</feature>
<reference evidence="3 4" key="1">
    <citation type="submission" date="2019-04" db="EMBL/GenBank/DDBJ databases">
        <authorList>
            <person name="Van Vliet M D."/>
        </authorList>
    </citation>
    <scope>NUCLEOTIDE SEQUENCE [LARGE SCALE GENOMIC DNA]</scope>
    <source>
        <strain evidence="3 4">F21</strain>
    </source>
</reference>
<dbReference type="InterPro" id="IPR010994">
    <property type="entry name" value="RuvA_2-like"/>
</dbReference>
<dbReference type="InterPro" id="IPR018974">
    <property type="entry name" value="Tex-like_N"/>
</dbReference>
<dbReference type="Pfam" id="PF22706">
    <property type="entry name" value="Tex_central_region"/>
    <property type="match status" value="1"/>
</dbReference>
<evidence type="ECO:0000259" key="2">
    <source>
        <dbReference type="PROSITE" id="PS50126"/>
    </source>
</evidence>
<dbReference type="SMART" id="SM00732">
    <property type="entry name" value="YqgFc"/>
    <property type="match status" value="1"/>
</dbReference>
<name>A0A6C2UJG7_9BACT</name>
<dbReference type="Pfam" id="PF17674">
    <property type="entry name" value="HHH_9"/>
    <property type="match status" value="1"/>
</dbReference>
<dbReference type="EMBL" id="CAAHFH010000001">
    <property type="protein sequence ID" value="VGO20023.1"/>
    <property type="molecule type" value="Genomic_DNA"/>
</dbReference>
<dbReference type="InterPro" id="IPR037027">
    <property type="entry name" value="YqgF/RNaseH-like_dom_sf"/>
</dbReference>
<dbReference type="Pfam" id="PF16921">
    <property type="entry name" value="Tex_YqgF"/>
    <property type="match status" value="1"/>
</dbReference>
<dbReference type="PANTHER" id="PTHR10724">
    <property type="entry name" value="30S RIBOSOMAL PROTEIN S1"/>
    <property type="match status" value="1"/>
</dbReference>
<dbReference type="FunFam" id="1.10.150.310:FF:000001">
    <property type="entry name" value="RNA-binding transcriptional accessory protein"/>
    <property type="match status" value="1"/>
</dbReference>
<dbReference type="GO" id="GO:0003729">
    <property type="term" value="F:mRNA binding"/>
    <property type="evidence" value="ECO:0007669"/>
    <property type="project" value="UniProtKB-ARBA"/>
</dbReference>
<dbReference type="AlphaFoldDB" id="A0A6C2UJG7"/>
<dbReference type="Gene3D" id="1.10.3500.10">
    <property type="entry name" value="Tex N-terminal region-like"/>
    <property type="match status" value="1"/>
</dbReference>
<keyword evidence="3" id="KW-0687">Ribonucleoprotein</keyword>
<dbReference type="Proteomes" id="UP000346198">
    <property type="component" value="Unassembled WGS sequence"/>
</dbReference>
<dbReference type="InterPro" id="IPR006641">
    <property type="entry name" value="YqgF/RNaseH-like_dom"/>
</dbReference>
<proteinExistence type="predicted"/>
<dbReference type="CDD" id="cd05685">
    <property type="entry name" value="S1_Tex"/>
    <property type="match status" value="1"/>
</dbReference>
<dbReference type="InterPro" id="IPR003029">
    <property type="entry name" value="S1_domain"/>
</dbReference>
<dbReference type="SUPFAM" id="SSF158832">
    <property type="entry name" value="Tex N-terminal region-like"/>
    <property type="match status" value="1"/>
</dbReference>
<dbReference type="PROSITE" id="PS50126">
    <property type="entry name" value="S1"/>
    <property type="match status" value="1"/>
</dbReference>
<dbReference type="InterPro" id="IPR012340">
    <property type="entry name" value="NA-bd_OB-fold"/>
</dbReference>
<dbReference type="InterPro" id="IPR050437">
    <property type="entry name" value="Ribos_protein_bS1-like"/>
</dbReference>
<dbReference type="Pfam" id="PF09371">
    <property type="entry name" value="Tex_N"/>
    <property type="match status" value="1"/>
</dbReference>
<dbReference type="Gene3D" id="3.30.420.140">
    <property type="entry name" value="YqgF/RNase H-like domain"/>
    <property type="match status" value="1"/>
</dbReference>
<dbReference type="FunFam" id="1.10.10.650:FF:000001">
    <property type="entry name" value="S1 RNA-binding domain 1"/>
    <property type="match status" value="1"/>
</dbReference>
<dbReference type="GO" id="GO:0005737">
    <property type="term" value="C:cytoplasm"/>
    <property type="evidence" value="ECO:0007669"/>
    <property type="project" value="UniProtKB-ARBA"/>
</dbReference>
<dbReference type="SMART" id="SM00316">
    <property type="entry name" value="S1"/>
    <property type="match status" value="1"/>
</dbReference>
<dbReference type="GO" id="GO:0006412">
    <property type="term" value="P:translation"/>
    <property type="evidence" value="ECO:0007669"/>
    <property type="project" value="TreeGrafter"/>
</dbReference>